<dbReference type="Pfam" id="PF09375">
    <property type="entry name" value="Peptidase_M75"/>
    <property type="match status" value="1"/>
</dbReference>
<keyword evidence="5" id="KW-1185">Reference proteome</keyword>
<dbReference type="EMBL" id="CP022530">
    <property type="protein sequence ID" value="ASP37755.1"/>
    <property type="molecule type" value="Genomic_DNA"/>
</dbReference>
<dbReference type="GO" id="GO:0030313">
    <property type="term" value="C:cell envelope"/>
    <property type="evidence" value="ECO:0007669"/>
    <property type="project" value="UniProtKB-SubCell"/>
</dbReference>
<dbReference type="InterPro" id="IPR038352">
    <property type="entry name" value="Imelysin_sf"/>
</dbReference>
<dbReference type="PROSITE" id="PS51257">
    <property type="entry name" value="PROKAR_LIPOPROTEIN"/>
    <property type="match status" value="1"/>
</dbReference>
<sequence length="395" mass="44567">MTKRWCIPLLTLWIVGCDQTPTAPTQVQTTTPQEVTRQLSDDPALSSLRADLGLMAYTRWSQASQAAQQLDSRIAALLHTPNDALLAEARQAWRQAYSAYLGAQLFTQLPINDPPDWHRQRVDKQSLQERLDSWPIEPGYIDYLPNYPFSGIVNDLALELTPQTLLEQHGFSDASSASLGYHPIEFMLWGDQGVRSAKDFYARANTIATVASVENDQPALPATDRVQNHHRRREYLALVSDQLQKDLQRIQRRWQPSEGYYAQALNDSRPEQLLSATLMAAQRLVSQQLLQQRLDQHSSEFSMTSLDDLQALTDGVFSVIIPGEPQQGLNPLLEEAERQQWQHLQQHIDGLLQQWRGGELLSQDAREQLREAYITLLSQLQRSASSLGIALPAAG</sequence>
<evidence type="ECO:0000313" key="4">
    <source>
        <dbReference type="EMBL" id="ASP37755.1"/>
    </source>
</evidence>
<dbReference type="Proteomes" id="UP000202440">
    <property type="component" value="Chromosome"/>
</dbReference>
<dbReference type="KEGG" id="bsan:CHH28_03285"/>
<dbReference type="AlphaFoldDB" id="A0A222FF94"/>
<reference evidence="4 5" key="1">
    <citation type="submission" date="2017-07" db="EMBL/GenBank/DDBJ databases">
        <title>Annotated genome sequence of Bacterioplanes sanyensis isolated from Red Sea.</title>
        <authorList>
            <person name="Rehman Z.U."/>
        </authorList>
    </citation>
    <scope>NUCLEOTIDE SEQUENCE [LARGE SCALE GENOMIC DNA]</scope>
    <source>
        <strain evidence="4 5">NV9</strain>
    </source>
</reference>
<evidence type="ECO:0000259" key="3">
    <source>
        <dbReference type="Pfam" id="PF09375"/>
    </source>
</evidence>
<organism evidence="4 5">
    <name type="scientific">Bacterioplanes sanyensis</name>
    <dbReference type="NCBI Taxonomy" id="1249553"/>
    <lineage>
        <taxon>Bacteria</taxon>
        <taxon>Pseudomonadati</taxon>
        <taxon>Pseudomonadota</taxon>
        <taxon>Gammaproteobacteria</taxon>
        <taxon>Oceanospirillales</taxon>
        <taxon>Oceanospirillaceae</taxon>
        <taxon>Bacterioplanes</taxon>
    </lineage>
</organism>
<dbReference type="OrthoDB" id="9764688at2"/>
<evidence type="ECO:0000256" key="1">
    <source>
        <dbReference type="ARBA" id="ARBA00004196"/>
    </source>
</evidence>
<dbReference type="RefSeq" id="WP_094058964.1">
    <property type="nucleotide sequence ID" value="NZ_CP022530.1"/>
</dbReference>
<accession>A0A222FF94</accession>
<protein>
    <recommendedName>
        <fullName evidence="3">Imelysin-like domain-containing protein</fullName>
    </recommendedName>
</protein>
<comment type="subcellular location">
    <subcellularLocation>
        <location evidence="1">Cell envelope</location>
    </subcellularLocation>
</comment>
<dbReference type="Gene3D" id="1.20.1420.20">
    <property type="entry name" value="M75 peptidase, HXXE motif"/>
    <property type="match status" value="1"/>
</dbReference>
<feature type="domain" description="Imelysin-like" evidence="3">
    <location>
        <begin position="57"/>
        <end position="382"/>
    </location>
</feature>
<evidence type="ECO:0000313" key="5">
    <source>
        <dbReference type="Proteomes" id="UP000202440"/>
    </source>
</evidence>
<dbReference type="InterPro" id="IPR018976">
    <property type="entry name" value="Imelysin-like"/>
</dbReference>
<keyword evidence="2" id="KW-0732">Signal</keyword>
<evidence type="ECO:0000256" key="2">
    <source>
        <dbReference type="ARBA" id="ARBA00022729"/>
    </source>
</evidence>
<proteinExistence type="predicted"/>
<gene>
    <name evidence="4" type="ORF">CHH28_03285</name>
</gene>
<name>A0A222FF94_9GAMM</name>